<keyword evidence="7" id="KW-1015">Disulfide bond</keyword>
<dbReference type="InterPro" id="IPR050924">
    <property type="entry name" value="Peroxiredoxin_BCP/PrxQ"/>
</dbReference>
<keyword evidence="16" id="KW-1185">Reference proteome</keyword>
<feature type="active site" description="Cysteine sulfenic acid (-SOH) intermediate; for peroxidase activity" evidence="13">
    <location>
        <position position="45"/>
    </location>
</feature>
<feature type="domain" description="Thioredoxin" evidence="14">
    <location>
        <begin position="3"/>
        <end position="149"/>
    </location>
</feature>
<accession>A0A1S1YYP7</accession>
<keyword evidence="5" id="KW-0049">Antioxidant</keyword>
<dbReference type="GO" id="GO:0034599">
    <property type="term" value="P:cellular response to oxidative stress"/>
    <property type="evidence" value="ECO:0007669"/>
    <property type="project" value="TreeGrafter"/>
</dbReference>
<evidence type="ECO:0000256" key="3">
    <source>
        <dbReference type="ARBA" id="ARBA00013017"/>
    </source>
</evidence>
<dbReference type="Proteomes" id="UP000179797">
    <property type="component" value="Unassembled WGS sequence"/>
</dbReference>
<comment type="subunit">
    <text evidence="2">Monomer.</text>
</comment>
<keyword evidence="8" id="KW-0676">Redox-active center</keyword>
<dbReference type="EMBL" id="JRYR02000001">
    <property type="protein sequence ID" value="OHX66127.1"/>
    <property type="molecule type" value="Genomic_DNA"/>
</dbReference>
<evidence type="ECO:0000313" key="16">
    <source>
        <dbReference type="Proteomes" id="UP000179797"/>
    </source>
</evidence>
<evidence type="ECO:0000256" key="5">
    <source>
        <dbReference type="ARBA" id="ARBA00022862"/>
    </source>
</evidence>
<protein>
    <recommendedName>
        <fullName evidence="3">thioredoxin-dependent peroxiredoxin</fullName>
        <ecNumber evidence="3">1.11.1.24</ecNumber>
    </recommendedName>
    <alternativeName>
        <fullName evidence="9">Thioredoxin peroxidase</fullName>
    </alternativeName>
    <alternativeName>
        <fullName evidence="11">Thioredoxin-dependent peroxiredoxin Bcp</fullName>
    </alternativeName>
</protein>
<dbReference type="NCBIfam" id="NF006960">
    <property type="entry name" value="PRK09437.1"/>
    <property type="match status" value="1"/>
</dbReference>
<dbReference type="GO" id="GO:0008379">
    <property type="term" value="F:thioredoxin peroxidase activity"/>
    <property type="evidence" value="ECO:0007669"/>
    <property type="project" value="TreeGrafter"/>
</dbReference>
<comment type="function">
    <text evidence="1">Thiol-specific peroxidase that catalyzes the reduction of hydrogen peroxide and organic hydroperoxides to water and alcohols, respectively. Plays a role in cell protection against oxidative stress by detoxifying peroxides and as sensor of hydrogen peroxide-mediated signaling events.</text>
</comment>
<evidence type="ECO:0000256" key="11">
    <source>
        <dbReference type="ARBA" id="ARBA00042639"/>
    </source>
</evidence>
<dbReference type="RefSeq" id="WP_044218564.1">
    <property type="nucleotide sequence ID" value="NZ_JRYR02000001.1"/>
</dbReference>
<evidence type="ECO:0000256" key="1">
    <source>
        <dbReference type="ARBA" id="ARBA00003330"/>
    </source>
</evidence>
<dbReference type="FunFam" id="3.40.30.10:FF:000007">
    <property type="entry name" value="Thioredoxin-dependent thiol peroxidase"/>
    <property type="match status" value="1"/>
</dbReference>
<dbReference type="GO" id="GO:0005737">
    <property type="term" value="C:cytoplasm"/>
    <property type="evidence" value="ECO:0007669"/>
    <property type="project" value="TreeGrafter"/>
</dbReference>
<name>A0A1S1YYP7_FLAPC</name>
<dbReference type="AlphaFoldDB" id="A0A1S1YYP7"/>
<evidence type="ECO:0000259" key="14">
    <source>
        <dbReference type="PROSITE" id="PS51352"/>
    </source>
</evidence>
<comment type="caution">
    <text evidence="15">The sequence shown here is derived from an EMBL/GenBank/DDBJ whole genome shotgun (WGS) entry which is preliminary data.</text>
</comment>
<dbReference type="InterPro" id="IPR013766">
    <property type="entry name" value="Thioredoxin_domain"/>
</dbReference>
<evidence type="ECO:0000256" key="4">
    <source>
        <dbReference type="ARBA" id="ARBA00022559"/>
    </source>
</evidence>
<comment type="similarity">
    <text evidence="10">Belongs to the peroxiredoxin family. BCP/PrxQ subfamily.</text>
</comment>
<dbReference type="InterPro" id="IPR024706">
    <property type="entry name" value="Peroxiredoxin_AhpC-typ"/>
</dbReference>
<sequence length="149" mass="17021">MSLEIGQKAPDFKSIDQDGNEITLSQFKGKKVVLYFYPKDMTPGCTTQACDLRDNYDKLLSEGYVVLGVSTDSKERHQKFIAKHELPFPLIADENQSVHQAYGTWQLKKTFGKEYMGTVRTTFVIDEEGILTDIIKKVKTKEHTKQIIN</sequence>
<proteinExistence type="inferred from homology"/>
<dbReference type="Gene3D" id="3.40.30.10">
    <property type="entry name" value="Glutaredoxin"/>
    <property type="match status" value="1"/>
</dbReference>
<dbReference type="PANTHER" id="PTHR42801">
    <property type="entry name" value="THIOREDOXIN-DEPENDENT PEROXIDE REDUCTASE"/>
    <property type="match status" value="1"/>
</dbReference>
<dbReference type="Pfam" id="PF00578">
    <property type="entry name" value="AhpC-TSA"/>
    <property type="match status" value="1"/>
</dbReference>
<evidence type="ECO:0000256" key="2">
    <source>
        <dbReference type="ARBA" id="ARBA00011245"/>
    </source>
</evidence>
<comment type="catalytic activity">
    <reaction evidence="12">
        <text>a hydroperoxide + [thioredoxin]-dithiol = an alcohol + [thioredoxin]-disulfide + H2O</text>
        <dbReference type="Rhea" id="RHEA:62620"/>
        <dbReference type="Rhea" id="RHEA-COMP:10698"/>
        <dbReference type="Rhea" id="RHEA-COMP:10700"/>
        <dbReference type="ChEBI" id="CHEBI:15377"/>
        <dbReference type="ChEBI" id="CHEBI:29950"/>
        <dbReference type="ChEBI" id="CHEBI:30879"/>
        <dbReference type="ChEBI" id="CHEBI:35924"/>
        <dbReference type="ChEBI" id="CHEBI:50058"/>
        <dbReference type="EC" id="1.11.1.24"/>
    </reaction>
</comment>
<keyword evidence="6" id="KW-0560">Oxidoreductase</keyword>
<dbReference type="PANTHER" id="PTHR42801:SF4">
    <property type="entry name" value="AHPC_TSA FAMILY PROTEIN"/>
    <property type="match status" value="1"/>
</dbReference>
<dbReference type="GO" id="GO:0045454">
    <property type="term" value="P:cell redox homeostasis"/>
    <property type="evidence" value="ECO:0007669"/>
    <property type="project" value="TreeGrafter"/>
</dbReference>
<dbReference type="EC" id="1.11.1.24" evidence="3"/>
<dbReference type="SUPFAM" id="SSF52833">
    <property type="entry name" value="Thioredoxin-like"/>
    <property type="match status" value="1"/>
</dbReference>
<evidence type="ECO:0000256" key="9">
    <source>
        <dbReference type="ARBA" id="ARBA00032824"/>
    </source>
</evidence>
<evidence type="ECO:0000256" key="13">
    <source>
        <dbReference type="PIRSR" id="PIRSR000239-1"/>
    </source>
</evidence>
<dbReference type="PROSITE" id="PS51352">
    <property type="entry name" value="THIOREDOXIN_2"/>
    <property type="match status" value="1"/>
</dbReference>
<dbReference type="InterPro" id="IPR036249">
    <property type="entry name" value="Thioredoxin-like_sf"/>
</dbReference>
<keyword evidence="4" id="KW-0575">Peroxidase</keyword>
<evidence type="ECO:0000256" key="6">
    <source>
        <dbReference type="ARBA" id="ARBA00023002"/>
    </source>
</evidence>
<organism evidence="15 16">
    <name type="scientific">Flammeovirga pacifica</name>
    <dbReference type="NCBI Taxonomy" id="915059"/>
    <lineage>
        <taxon>Bacteria</taxon>
        <taxon>Pseudomonadati</taxon>
        <taxon>Bacteroidota</taxon>
        <taxon>Cytophagia</taxon>
        <taxon>Cytophagales</taxon>
        <taxon>Flammeovirgaceae</taxon>
        <taxon>Flammeovirga</taxon>
    </lineage>
</organism>
<dbReference type="STRING" id="915059.NH26_07075"/>
<dbReference type="PIRSF" id="PIRSF000239">
    <property type="entry name" value="AHPC"/>
    <property type="match status" value="1"/>
</dbReference>
<dbReference type="CDD" id="cd03017">
    <property type="entry name" value="PRX_BCP"/>
    <property type="match status" value="1"/>
</dbReference>
<evidence type="ECO:0000256" key="10">
    <source>
        <dbReference type="ARBA" id="ARBA00038489"/>
    </source>
</evidence>
<dbReference type="OrthoDB" id="9812811at2"/>
<evidence type="ECO:0000256" key="7">
    <source>
        <dbReference type="ARBA" id="ARBA00023157"/>
    </source>
</evidence>
<evidence type="ECO:0000256" key="8">
    <source>
        <dbReference type="ARBA" id="ARBA00023284"/>
    </source>
</evidence>
<dbReference type="InterPro" id="IPR000866">
    <property type="entry name" value="AhpC/TSA"/>
</dbReference>
<gene>
    <name evidence="15" type="ORF">NH26_07075</name>
</gene>
<evidence type="ECO:0000256" key="12">
    <source>
        <dbReference type="ARBA" id="ARBA00049091"/>
    </source>
</evidence>
<reference evidence="15 16" key="1">
    <citation type="journal article" date="2012" name="Int. J. Syst. Evol. Microbiol.">
        <title>Flammeovirga pacifica sp. nov., isolated from deep-sea sediment.</title>
        <authorList>
            <person name="Xu H."/>
            <person name="Fu Y."/>
            <person name="Yang N."/>
            <person name="Ding Z."/>
            <person name="Lai Q."/>
            <person name="Zeng R."/>
        </authorList>
    </citation>
    <scope>NUCLEOTIDE SEQUENCE [LARGE SCALE GENOMIC DNA]</scope>
    <source>
        <strain evidence="16">DSM 24597 / LMG 26175 / WPAGA1</strain>
    </source>
</reference>
<evidence type="ECO:0000313" key="15">
    <source>
        <dbReference type="EMBL" id="OHX66127.1"/>
    </source>
</evidence>